<proteinExistence type="predicted"/>
<evidence type="ECO:0000313" key="1">
    <source>
        <dbReference type="EMBL" id="KDN25638.1"/>
    </source>
</evidence>
<dbReference type="OrthoDB" id="73583at468"/>
<comment type="caution">
    <text evidence="1">The sequence shown here is derived from an EMBL/GenBank/DDBJ whole genome shotgun (WGS) entry which is preliminary data.</text>
</comment>
<dbReference type="AlphaFoldDB" id="A0A066UN71"/>
<sequence>MANEANKLYKNQGIKAEIKLSADNKIVSNPIVHDSIGVERAGGTIIFSPSRQFRWAGTENGSVEQFTSIPHLKFNWEHSRSYQPKGVNRFDDIRRLSDEYMRRWTCGYIINDCPEVDEIRAFKGIDGEGQPTILYGKGAIGNNQRYILIQDYINWLKNKGYSLDGLSVQIQ</sequence>
<dbReference type="EMBL" id="AOMT01000006">
    <property type="protein sequence ID" value="KDN25638.1"/>
    <property type="molecule type" value="Genomic_DNA"/>
</dbReference>
<evidence type="ECO:0000313" key="2">
    <source>
        <dbReference type="Proteomes" id="UP000035860"/>
    </source>
</evidence>
<keyword evidence="2" id="KW-1185">Reference proteome</keyword>
<organism evidence="1 2">
    <name type="scientific">Moraxella bovoculi 237</name>
    <dbReference type="NCBI Taxonomy" id="743974"/>
    <lineage>
        <taxon>Bacteria</taxon>
        <taxon>Pseudomonadati</taxon>
        <taxon>Pseudomonadota</taxon>
        <taxon>Gammaproteobacteria</taxon>
        <taxon>Moraxellales</taxon>
        <taxon>Moraxellaceae</taxon>
        <taxon>Moraxella</taxon>
    </lineage>
</organism>
<reference evidence="1 2" key="1">
    <citation type="journal article" date="2014" name="Genome Announc.">
        <title>Draft Genome Sequence of Moraxella bovoculi Strain 237T (ATCC BAA-1259T) Isolated from a Calf with Infectious Bovine Keratoconjunctivitis.</title>
        <authorList>
            <person name="Calcutt M.J."/>
            <person name="Foecking M.F."/>
            <person name="Martin N.T."/>
            <person name="Mhlanga-Mutangadura T."/>
            <person name="Reilly T.J."/>
        </authorList>
    </citation>
    <scope>NUCLEOTIDE SEQUENCE [LARGE SCALE GENOMIC DNA]</scope>
    <source>
        <strain evidence="1 2">237</strain>
    </source>
</reference>
<dbReference type="RefSeq" id="WP_036363358.1">
    <property type="nucleotide sequence ID" value="NZ_AOMT01000006.1"/>
</dbReference>
<name>A0A066UN71_9GAMM</name>
<dbReference type="Proteomes" id="UP000035860">
    <property type="component" value="Unassembled WGS sequence"/>
</dbReference>
<accession>A0A066UN71</accession>
<protein>
    <submittedName>
        <fullName evidence="1">Uncharacterized protein</fullName>
    </submittedName>
</protein>
<gene>
    <name evidence="1" type="ORF">MBO_02922</name>
</gene>